<dbReference type="RefSeq" id="WP_256197193.1">
    <property type="nucleotide sequence ID" value="NZ_JANGCH010000001.1"/>
</dbReference>
<reference evidence="10 11" key="1">
    <citation type="submission" date="2022-06" db="EMBL/GenBank/DDBJ databases">
        <title>Isolation of gut microbiota from human fecal samples.</title>
        <authorList>
            <person name="Pamer E.G."/>
            <person name="Barat B."/>
            <person name="Waligurski E."/>
            <person name="Medina S."/>
            <person name="Paddock L."/>
            <person name="Mostad J."/>
        </authorList>
    </citation>
    <scope>NUCLEOTIDE SEQUENCE [LARGE SCALE GENOMIC DNA]</scope>
    <source>
        <strain evidence="10 11">DFI.6.1</strain>
    </source>
</reference>
<dbReference type="InterPro" id="IPR050226">
    <property type="entry name" value="NagZ_Beta-hexosaminidase"/>
</dbReference>
<dbReference type="PANTHER" id="PTHR30480">
    <property type="entry name" value="BETA-HEXOSAMINIDASE-RELATED"/>
    <property type="match status" value="1"/>
</dbReference>
<organism evidence="10 11">
    <name type="scientific">Massilicoli timonensis</name>
    <dbReference type="NCBI Taxonomy" id="2015901"/>
    <lineage>
        <taxon>Bacteria</taxon>
        <taxon>Bacillati</taxon>
        <taxon>Bacillota</taxon>
        <taxon>Erysipelotrichia</taxon>
        <taxon>Erysipelotrichales</taxon>
        <taxon>Erysipelotrichaceae</taxon>
        <taxon>Massilicoli</taxon>
    </lineage>
</organism>
<keyword evidence="4 10" id="KW-0378">Hydrolase</keyword>
<evidence type="ECO:0000256" key="6">
    <source>
        <dbReference type="SAM" id="Coils"/>
    </source>
</evidence>
<evidence type="ECO:0000256" key="5">
    <source>
        <dbReference type="ARBA" id="ARBA00023295"/>
    </source>
</evidence>
<proteinExistence type="inferred from homology"/>
<comment type="catalytic activity">
    <reaction evidence="1">
        <text>Hydrolysis of terminal non-reducing N-acetyl-D-hexosamine residues in N-acetyl-beta-D-hexosaminides.</text>
        <dbReference type="EC" id="3.2.1.52"/>
    </reaction>
</comment>
<keyword evidence="11" id="KW-1185">Reference proteome</keyword>
<dbReference type="PROSITE" id="PS51257">
    <property type="entry name" value="PROKAR_LIPOPROTEIN"/>
    <property type="match status" value="1"/>
</dbReference>
<evidence type="ECO:0000256" key="1">
    <source>
        <dbReference type="ARBA" id="ARBA00001231"/>
    </source>
</evidence>
<feature type="chain" id="PRO_5046939718" description="beta-N-acetylhexosaminidase" evidence="8">
    <location>
        <begin position="23"/>
        <end position="408"/>
    </location>
</feature>
<feature type="domain" description="Glycoside hydrolase family 3 N-terminal" evidence="9">
    <location>
        <begin position="74"/>
        <end position="395"/>
    </location>
</feature>
<evidence type="ECO:0000256" key="2">
    <source>
        <dbReference type="ARBA" id="ARBA00005336"/>
    </source>
</evidence>
<comment type="caution">
    <text evidence="10">The sequence shown here is derived from an EMBL/GenBank/DDBJ whole genome shotgun (WGS) entry which is preliminary data.</text>
</comment>
<evidence type="ECO:0000313" key="11">
    <source>
        <dbReference type="Proteomes" id="UP001524435"/>
    </source>
</evidence>
<evidence type="ECO:0000259" key="9">
    <source>
        <dbReference type="Pfam" id="PF00933"/>
    </source>
</evidence>
<dbReference type="GO" id="GO:0016787">
    <property type="term" value="F:hydrolase activity"/>
    <property type="evidence" value="ECO:0007669"/>
    <property type="project" value="UniProtKB-KW"/>
</dbReference>
<dbReference type="Proteomes" id="UP001524435">
    <property type="component" value="Unassembled WGS sequence"/>
</dbReference>
<dbReference type="InterPro" id="IPR036962">
    <property type="entry name" value="Glyco_hydro_3_N_sf"/>
</dbReference>
<gene>
    <name evidence="10" type="ORF">NE663_00135</name>
</gene>
<comment type="similarity">
    <text evidence="2">Belongs to the glycosyl hydrolase 3 family.</text>
</comment>
<dbReference type="PANTHER" id="PTHR30480:SF13">
    <property type="entry name" value="BETA-HEXOSAMINIDASE"/>
    <property type="match status" value="1"/>
</dbReference>
<dbReference type="InterPro" id="IPR001764">
    <property type="entry name" value="Glyco_hydro_3_N"/>
</dbReference>
<evidence type="ECO:0000256" key="8">
    <source>
        <dbReference type="SAM" id="SignalP"/>
    </source>
</evidence>
<dbReference type="EC" id="3.2.1.52" evidence="3"/>
<evidence type="ECO:0000256" key="3">
    <source>
        <dbReference type="ARBA" id="ARBA00012663"/>
    </source>
</evidence>
<feature type="compositionally biased region" description="Basic and acidic residues" evidence="7">
    <location>
        <begin position="29"/>
        <end position="46"/>
    </location>
</feature>
<dbReference type="SUPFAM" id="SSF51445">
    <property type="entry name" value="(Trans)glycosidases"/>
    <property type="match status" value="1"/>
</dbReference>
<dbReference type="Pfam" id="PF00933">
    <property type="entry name" value="Glyco_hydro_3"/>
    <property type="match status" value="1"/>
</dbReference>
<sequence length="408" mass="44494">MKRKHIRMLLMTALLLSCTACGFFGKEETPTAPEKEAVKQEEKQKQETPVTDAATLRKQQIEKQAERMMQEMTTYEKLCQLLIVSPESLTGVGPVTAASDVSAQALAKMPVGGILYSRKNFISQEQVRTMLTNLQSYAKIPLILTCDEEGGRVNRLMDSVSTTYIGPMLNYKDQGSDVAYQNAFTIASDMKALGFNFDLAPVADVWSNPANTVIGDRAYSDDFHEAGVLVKAAVQGFHDGGVGTALKHFPGHGDTSADTHLGAVYVYKSLDELRGNELLPFQSGIEAGSDMVMIAHLILPDIDDQPAPFSSKIVTDLLRKELHFEGVVITDCLQMGAMSDYYSSGEIAVRAISAGVDLLLCPDNPQEAVSALQNALEQGELSQARIDESVKRILAMKINRGIIPLEQS</sequence>
<dbReference type="Gene3D" id="3.20.20.300">
    <property type="entry name" value="Glycoside hydrolase, family 3, N-terminal domain"/>
    <property type="match status" value="1"/>
</dbReference>
<keyword evidence="8" id="KW-0732">Signal</keyword>
<keyword evidence="6" id="KW-0175">Coiled coil</keyword>
<accession>A0ABT1SHH9</accession>
<feature type="signal peptide" evidence="8">
    <location>
        <begin position="1"/>
        <end position="22"/>
    </location>
</feature>
<dbReference type="EMBL" id="JANGCH010000001">
    <property type="protein sequence ID" value="MCQ5120669.1"/>
    <property type="molecule type" value="Genomic_DNA"/>
</dbReference>
<evidence type="ECO:0000256" key="4">
    <source>
        <dbReference type="ARBA" id="ARBA00022801"/>
    </source>
</evidence>
<feature type="coiled-coil region" evidence="6">
    <location>
        <begin position="51"/>
        <end position="78"/>
    </location>
</feature>
<feature type="region of interest" description="Disordered" evidence="7">
    <location>
        <begin position="29"/>
        <end position="51"/>
    </location>
</feature>
<keyword evidence="5" id="KW-0326">Glycosidase</keyword>
<name>A0ABT1SHH9_9FIRM</name>
<protein>
    <recommendedName>
        <fullName evidence="3">beta-N-acetylhexosaminidase</fullName>
        <ecNumber evidence="3">3.2.1.52</ecNumber>
    </recommendedName>
</protein>
<dbReference type="InterPro" id="IPR017853">
    <property type="entry name" value="GH"/>
</dbReference>
<evidence type="ECO:0000256" key="7">
    <source>
        <dbReference type="SAM" id="MobiDB-lite"/>
    </source>
</evidence>
<evidence type="ECO:0000313" key="10">
    <source>
        <dbReference type="EMBL" id="MCQ5120669.1"/>
    </source>
</evidence>